<dbReference type="GO" id="GO:0015385">
    <property type="term" value="F:sodium:proton antiporter activity"/>
    <property type="evidence" value="ECO:0007669"/>
    <property type="project" value="TreeGrafter"/>
</dbReference>
<comment type="subcellular location">
    <subcellularLocation>
        <location evidence="1">Cell membrane</location>
        <topology evidence="1">Multi-pass membrane protein</topology>
    </subcellularLocation>
</comment>
<dbReference type="Proteomes" id="UP000683246">
    <property type="component" value="Chromosome"/>
</dbReference>
<dbReference type="Pfam" id="PF04066">
    <property type="entry name" value="MrpF_PhaF"/>
    <property type="match status" value="1"/>
</dbReference>
<evidence type="ECO:0000313" key="9">
    <source>
        <dbReference type="EMBL" id="QUI22686.1"/>
    </source>
</evidence>
<keyword evidence="4" id="KW-1003">Cell membrane</keyword>
<keyword evidence="7 8" id="KW-0472">Membrane</keyword>
<feature type="transmembrane region" description="Helical" evidence="8">
    <location>
        <begin position="39"/>
        <end position="58"/>
    </location>
</feature>
<keyword evidence="3" id="KW-0813">Transport</keyword>
<evidence type="ECO:0000313" key="10">
    <source>
        <dbReference type="Proteomes" id="UP000683246"/>
    </source>
</evidence>
<dbReference type="EMBL" id="CP058649">
    <property type="protein sequence ID" value="QUI22686.1"/>
    <property type="molecule type" value="Genomic_DNA"/>
</dbReference>
<evidence type="ECO:0000256" key="8">
    <source>
        <dbReference type="SAM" id="Phobius"/>
    </source>
</evidence>
<sequence>MRGPTIWDRLLGLNLFSAKIILLILLLAIIYDLPYLMDIAIVYTLLGFIGIIFISRFVKGKGEI</sequence>
<dbReference type="KEGG" id="vpy:HZI73_10445"/>
<evidence type="ECO:0000256" key="3">
    <source>
        <dbReference type="ARBA" id="ARBA00022448"/>
    </source>
</evidence>
<proteinExistence type="inferred from homology"/>
<evidence type="ECO:0000256" key="7">
    <source>
        <dbReference type="ARBA" id="ARBA00023136"/>
    </source>
</evidence>
<evidence type="ECO:0000256" key="4">
    <source>
        <dbReference type="ARBA" id="ARBA00022475"/>
    </source>
</evidence>
<protein>
    <submittedName>
        <fullName evidence="9">pH regulation protein F</fullName>
    </submittedName>
</protein>
<evidence type="ECO:0000256" key="5">
    <source>
        <dbReference type="ARBA" id="ARBA00022692"/>
    </source>
</evidence>
<reference evidence="9" key="1">
    <citation type="submission" date="2020-07" db="EMBL/GenBank/DDBJ databases">
        <title>Vallitalea pronyensis genome.</title>
        <authorList>
            <person name="Postec A."/>
        </authorList>
    </citation>
    <scope>NUCLEOTIDE SEQUENCE</scope>
    <source>
        <strain evidence="9">FatNI3</strain>
    </source>
</reference>
<keyword evidence="5 8" id="KW-0812">Transmembrane</keyword>
<evidence type="ECO:0000256" key="2">
    <source>
        <dbReference type="ARBA" id="ARBA00009212"/>
    </source>
</evidence>
<accession>A0A8J8MJK4</accession>
<dbReference type="RefSeq" id="WP_212698178.1">
    <property type="nucleotide sequence ID" value="NZ_CP058649.1"/>
</dbReference>
<dbReference type="AlphaFoldDB" id="A0A8J8MJK4"/>
<name>A0A8J8MJK4_9FIRM</name>
<keyword evidence="10" id="KW-1185">Reference proteome</keyword>
<evidence type="ECO:0000256" key="6">
    <source>
        <dbReference type="ARBA" id="ARBA00022989"/>
    </source>
</evidence>
<dbReference type="PANTHER" id="PTHR34702">
    <property type="entry name" value="NA(+)/H(+) ANTIPORTER SUBUNIT F1"/>
    <property type="match status" value="1"/>
</dbReference>
<gene>
    <name evidence="9" type="ORF">HZI73_10445</name>
</gene>
<dbReference type="InterPro" id="IPR007208">
    <property type="entry name" value="MrpF/PhaF-like"/>
</dbReference>
<feature type="transmembrane region" description="Helical" evidence="8">
    <location>
        <begin position="12"/>
        <end position="33"/>
    </location>
</feature>
<keyword evidence="6 8" id="KW-1133">Transmembrane helix</keyword>
<dbReference type="PANTHER" id="PTHR34702:SF1">
    <property type="entry name" value="NA(+)_H(+) ANTIPORTER SUBUNIT F"/>
    <property type="match status" value="1"/>
</dbReference>
<comment type="similarity">
    <text evidence="2">Belongs to the CPA3 antiporters (TC 2.A.63) subunit F family.</text>
</comment>
<evidence type="ECO:0000256" key="1">
    <source>
        <dbReference type="ARBA" id="ARBA00004651"/>
    </source>
</evidence>
<dbReference type="GO" id="GO:0005886">
    <property type="term" value="C:plasma membrane"/>
    <property type="evidence" value="ECO:0007669"/>
    <property type="project" value="UniProtKB-SubCell"/>
</dbReference>
<organism evidence="9 10">
    <name type="scientific">Vallitalea pronyensis</name>
    <dbReference type="NCBI Taxonomy" id="1348613"/>
    <lineage>
        <taxon>Bacteria</taxon>
        <taxon>Bacillati</taxon>
        <taxon>Bacillota</taxon>
        <taxon>Clostridia</taxon>
        <taxon>Lachnospirales</taxon>
        <taxon>Vallitaleaceae</taxon>
        <taxon>Vallitalea</taxon>
    </lineage>
</organism>